<sequence length="196" mass="20872">MTKKSSSVSAQAASNQVDLNQAASTQPAAPSMTIDYVVYTFVPDSGSAFSSQSASAHAASNQPMTPCTTKKNKVFIGAMAGGIIGGTIGGISSLVLLLVLFFLRRRAMGKSRRRAISRRNLPFIDEHDDKRKSVWKDSDIHDSPAVGDEDLLVAAEVRRLIAALQRLETGMTEAHDGGPVIFQRPPAYGGRVGAVN</sequence>
<reference evidence="2" key="1">
    <citation type="submission" date="2023-03" db="EMBL/GenBank/DDBJ databases">
        <title>Massive genome expansion in bonnet fungi (Mycena s.s.) driven by repeated elements and novel gene families across ecological guilds.</title>
        <authorList>
            <consortium name="Lawrence Berkeley National Laboratory"/>
            <person name="Harder C.B."/>
            <person name="Miyauchi S."/>
            <person name="Viragh M."/>
            <person name="Kuo A."/>
            <person name="Thoen E."/>
            <person name="Andreopoulos B."/>
            <person name="Lu D."/>
            <person name="Skrede I."/>
            <person name="Drula E."/>
            <person name="Henrissat B."/>
            <person name="Morin E."/>
            <person name="Kohler A."/>
            <person name="Barry K."/>
            <person name="LaButti K."/>
            <person name="Morin E."/>
            <person name="Salamov A."/>
            <person name="Lipzen A."/>
            <person name="Mereny Z."/>
            <person name="Hegedus B."/>
            <person name="Baldrian P."/>
            <person name="Stursova M."/>
            <person name="Weitz H."/>
            <person name="Taylor A."/>
            <person name="Grigoriev I.V."/>
            <person name="Nagy L.G."/>
            <person name="Martin F."/>
            <person name="Kauserud H."/>
        </authorList>
    </citation>
    <scope>NUCLEOTIDE SEQUENCE</scope>
    <source>
        <strain evidence="2">CBHHK182m</strain>
    </source>
</reference>
<dbReference type="EMBL" id="JARKIB010000039">
    <property type="protein sequence ID" value="KAJ7759572.1"/>
    <property type="molecule type" value="Genomic_DNA"/>
</dbReference>
<comment type="caution">
    <text evidence="2">The sequence shown here is derived from an EMBL/GenBank/DDBJ whole genome shotgun (WGS) entry which is preliminary data.</text>
</comment>
<feature type="transmembrane region" description="Helical" evidence="1">
    <location>
        <begin position="74"/>
        <end position="103"/>
    </location>
</feature>
<dbReference type="AlphaFoldDB" id="A0AAD7J904"/>
<keyword evidence="1" id="KW-0812">Transmembrane</keyword>
<organism evidence="2 3">
    <name type="scientific">Mycena metata</name>
    <dbReference type="NCBI Taxonomy" id="1033252"/>
    <lineage>
        <taxon>Eukaryota</taxon>
        <taxon>Fungi</taxon>
        <taxon>Dikarya</taxon>
        <taxon>Basidiomycota</taxon>
        <taxon>Agaricomycotina</taxon>
        <taxon>Agaricomycetes</taxon>
        <taxon>Agaricomycetidae</taxon>
        <taxon>Agaricales</taxon>
        <taxon>Marasmiineae</taxon>
        <taxon>Mycenaceae</taxon>
        <taxon>Mycena</taxon>
    </lineage>
</organism>
<keyword evidence="3" id="KW-1185">Reference proteome</keyword>
<evidence type="ECO:0000313" key="3">
    <source>
        <dbReference type="Proteomes" id="UP001215598"/>
    </source>
</evidence>
<dbReference type="Proteomes" id="UP001215598">
    <property type="component" value="Unassembled WGS sequence"/>
</dbReference>
<keyword evidence="1" id="KW-0472">Membrane</keyword>
<evidence type="ECO:0000313" key="2">
    <source>
        <dbReference type="EMBL" id="KAJ7759572.1"/>
    </source>
</evidence>
<proteinExistence type="predicted"/>
<gene>
    <name evidence="2" type="ORF">B0H16DRAFT_1533771</name>
</gene>
<name>A0AAD7J904_9AGAR</name>
<protein>
    <submittedName>
        <fullName evidence="2">Uncharacterized protein</fullName>
    </submittedName>
</protein>
<evidence type="ECO:0000256" key="1">
    <source>
        <dbReference type="SAM" id="Phobius"/>
    </source>
</evidence>
<accession>A0AAD7J904</accession>
<keyword evidence="1" id="KW-1133">Transmembrane helix</keyword>